<proteinExistence type="predicted"/>
<feature type="region of interest" description="Disordered" evidence="6">
    <location>
        <begin position="1"/>
        <end position="20"/>
    </location>
</feature>
<dbReference type="Proteomes" id="UP001345691">
    <property type="component" value="Unassembled WGS sequence"/>
</dbReference>
<dbReference type="PANTHER" id="PTHR43791">
    <property type="entry name" value="PERMEASE-RELATED"/>
    <property type="match status" value="1"/>
</dbReference>
<keyword evidence="3 7" id="KW-0812">Transmembrane</keyword>
<gene>
    <name evidence="8" type="ORF">LTR69_002997</name>
</gene>
<keyword evidence="2" id="KW-0813">Transport</keyword>
<sequence>MEKDGKHDPTSTTGPADVEEGAVIDRAAEKALVRRLDWNILLLVMAIYLILFLDRVNIGNERLFGLEKDLGLHGN</sequence>
<dbReference type="EMBL" id="JAVRRF010000004">
    <property type="protein sequence ID" value="KAK5066477.1"/>
    <property type="molecule type" value="Genomic_DNA"/>
</dbReference>
<evidence type="ECO:0000256" key="3">
    <source>
        <dbReference type="ARBA" id="ARBA00022692"/>
    </source>
</evidence>
<evidence type="ECO:0008006" key="10">
    <source>
        <dbReference type="Google" id="ProtNLM"/>
    </source>
</evidence>
<dbReference type="PANTHER" id="PTHR43791:SF91">
    <property type="entry name" value="MAJOR FACILITATOR SUPERFAMILY (MFS) PROFILE DOMAIN-CONTAINING PROTEIN-RELATED"/>
    <property type="match status" value="1"/>
</dbReference>
<protein>
    <recommendedName>
        <fullName evidence="10">Major facilitator superfamily (MFS) profile domain-containing protein</fullName>
    </recommendedName>
</protein>
<organism evidence="8 9">
    <name type="scientific">Exophiala sideris</name>
    <dbReference type="NCBI Taxonomy" id="1016849"/>
    <lineage>
        <taxon>Eukaryota</taxon>
        <taxon>Fungi</taxon>
        <taxon>Dikarya</taxon>
        <taxon>Ascomycota</taxon>
        <taxon>Pezizomycotina</taxon>
        <taxon>Eurotiomycetes</taxon>
        <taxon>Chaetothyriomycetidae</taxon>
        <taxon>Chaetothyriales</taxon>
        <taxon>Herpotrichiellaceae</taxon>
        <taxon>Exophiala</taxon>
    </lineage>
</organism>
<evidence type="ECO:0000256" key="7">
    <source>
        <dbReference type="SAM" id="Phobius"/>
    </source>
</evidence>
<comment type="caution">
    <text evidence="8">The sequence shown here is derived from an EMBL/GenBank/DDBJ whole genome shotgun (WGS) entry which is preliminary data.</text>
</comment>
<name>A0ABR0JKQ9_9EURO</name>
<keyword evidence="9" id="KW-1185">Reference proteome</keyword>
<reference evidence="8 9" key="1">
    <citation type="submission" date="2023-08" db="EMBL/GenBank/DDBJ databases">
        <title>Black Yeasts Isolated from many extreme environments.</title>
        <authorList>
            <person name="Coleine C."/>
            <person name="Stajich J.E."/>
            <person name="Selbmann L."/>
        </authorList>
    </citation>
    <scope>NUCLEOTIDE SEQUENCE [LARGE SCALE GENOMIC DNA]</scope>
    <source>
        <strain evidence="8 9">CCFEE 6328</strain>
    </source>
</reference>
<accession>A0ABR0JKQ9</accession>
<evidence type="ECO:0000313" key="9">
    <source>
        <dbReference type="Proteomes" id="UP001345691"/>
    </source>
</evidence>
<evidence type="ECO:0000256" key="5">
    <source>
        <dbReference type="ARBA" id="ARBA00023136"/>
    </source>
</evidence>
<evidence type="ECO:0000256" key="6">
    <source>
        <dbReference type="SAM" id="MobiDB-lite"/>
    </source>
</evidence>
<keyword evidence="5 7" id="KW-0472">Membrane</keyword>
<evidence type="ECO:0000256" key="4">
    <source>
        <dbReference type="ARBA" id="ARBA00022989"/>
    </source>
</evidence>
<comment type="subcellular location">
    <subcellularLocation>
        <location evidence="1">Membrane</location>
        <topology evidence="1">Multi-pass membrane protein</topology>
    </subcellularLocation>
</comment>
<evidence type="ECO:0000256" key="2">
    <source>
        <dbReference type="ARBA" id="ARBA00022448"/>
    </source>
</evidence>
<feature type="transmembrane region" description="Helical" evidence="7">
    <location>
        <begin position="36"/>
        <end position="53"/>
    </location>
</feature>
<evidence type="ECO:0000313" key="8">
    <source>
        <dbReference type="EMBL" id="KAK5066477.1"/>
    </source>
</evidence>
<keyword evidence="4 7" id="KW-1133">Transmembrane helix</keyword>
<evidence type="ECO:0000256" key="1">
    <source>
        <dbReference type="ARBA" id="ARBA00004141"/>
    </source>
</evidence>